<comment type="caution">
    <text evidence="2">The sequence shown here is derived from an EMBL/GenBank/DDBJ whole genome shotgun (WGS) entry which is preliminary data.</text>
</comment>
<accession>A0A9W9W8S4</accession>
<evidence type="ECO:0000313" key="3">
    <source>
        <dbReference type="Proteomes" id="UP001147747"/>
    </source>
</evidence>
<dbReference type="SUPFAM" id="SSF52047">
    <property type="entry name" value="RNI-like"/>
    <property type="match status" value="1"/>
</dbReference>
<name>A0A9W9W8S4_9EURO</name>
<dbReference type="Pfam" id="PF12937">
    <property type="entry name" value="F-box-like"/>
    <property type="match status" value="1"/>
</dbReference>
<reference evidence="2" key="2">
    <citation type="journal article" date="2023" name="IMA Fungus">
        <title>Comparative genomic study of the Penicillium genus elucidates a diverse pangenome and 15 lateral gene transfer events.</title>
        <authorList>
            <person name="Petersen C."/>
            <person name="Sorensen T."/>
            <person name="Nielsen M.R."/>
            <person name="Sondergaard T.E."/>
            <person name="Sorensen J.L."/>
            <person name="Fitzpatrick D.A."/>
            <person name="Frisvad J.C."/>
            <person name="Nielsen K.L."/>
        </authorList>
    </citation>
    <scope>NUCLEOTIDE SEQUENCE</scope>
    <source>
        <strain evidence="2">IBT 29677</strain>
    </source>
</reference>
<dbReference type="Proteomes" id="UP001147747">
    <property type="component" value="Unassembled WGS sequence"/>
</dbReference>
<dbReference type="CDD" id="cd09917">
    <property type="entry name" value="F-box_SF"/>
    <property type="match status" value="1"/>
</dbReference>
<protein>
    <recommendedName>
        <fullName evidence="1">F-box domain-containing protein</fullName>
    </recommendedName>
</protein>
<dbReference type="AlphaFoldDB" id="A0A9W9W8S4"/>
<dbReference type="EMBL" id="JAPZBU010000004">
    <property type="protein sequence ID" value="KAJ5408338.1"/>
    <property type="molecule type" value="Genomic_DNA"/>
</dbReference>
<sequence>MATSRPSLGNLPEELLVQIIEYSTLEGFCYIPRDHVYRIRRVYSDLTSLSLVCHRFHRLATPFLYQGISLYDGHPHSSDNKEYSIVPPCPRALALHRVLRDNPPLRSMCLDLEMVFDDEAEITDEDFRVANDLVSWLGRTQSLRLYGGFPWGGSDSGQRENTLGLIYYATRSMTNLKEFLLDMGNDTNEGLSLLEAMEYINFPSLEILSMTGNGHSEDWRPMPSSNSEEPRTAPFTCLSLAYCKDSVEAIEKCISWPKDLVDFTINTSGNEEVAHLSLMDAQSWLLNHKETLKYAYIDLLGHNQGIQEFDASIFPRLESLTLSRTQLNDDVGDGVQNNLCWESSHPDRLLPPNLKTFGMSFGILGCCLINNFGDKEVSWLRQLGQAAASRQSSLETIDILFQPWSEYPHKYGNYPDDHGYPWDRMSGLRDELAEYGISLIYTPAPWTKEEWEERIAKWLKGSARARFEHQSGHEQGYY</sequence>
<dbReference type="OrthoDB" id="5139510at2759"/>
<dbReference type="GeneID" id="81365838"/>
<feature type="domain" description="F-box" evidence="1">
    <location>
        <begin position="9"/>
        <end position="69"/>
    </location>
</feature>
<organism evidence="2 3">
    <name type="scientific">Penicillium cosmopolitanum</name>
    <dbReference type="NCBI Taxonomy" id="1131564"/>
    <lineage>
        <taxon>Eukaryota</taxon>
        <taxon>Fungi</taxon>
        <taxon>Dikarya</taxon>
        <taxon>Ascomycota</taxon>
        <taxon>Pezizomycotina</taxon>
        <taxon>Eurotiomycetes</taxon>
        <taxon>Eurotiomycetidae</taxon>
        <taxon>Eurotiales</taxon>
        <taxon>Aspergillaceae</taxon>
        <taxon>Penicillium</taxon>
    </lineage>
</organism>
<dbReference type="RefSeq" id="XP_056492653.1">
    <property type="nucleotide sequence ID" value="XM_056626858.1"/>
</dbReference>
<gene>
    <name evidence="2" type="ORF">N7509_002221</name>
</gene>
<dbReference type="InterPro" id="IPR001810">
    <property type="entry name" value="F-box_dom"/>
</dbReference>
<evidence type="ECO:0000259" key="1">
    <source>
        <dbReference type="Pfam" id="PF12937"/>
    </source>
</evidence>
<reference evidence="2" key="1">
    <citation type="submission" date="2022-12" db="EMBL/GenBank/DDBJ databases">
        <authorList>
            <person name="Petersen C."/>
        </authorList>
    </citation>
    <scope>NUCLEOTIDE SEQUENCE</scope>
    <source>
        <strain evidence="2">IBT 29677</strain>
    </source>
</reference>
<evidence type="ECO:0000313" key="2">
    <source>
        <dbReference type="EMBL" id="KAJ5408338.1"/>
    </source>
</evidence>
<proteinExistence type="predicted"/>
<keyword evidence="3" id="KW-1185">Reference proteome</keyword>